<evidence type="ECO:0000256" key="4">
    <source>
        <dbReference type="ARBA" id="ARBA00022792"/>
    </source>
</evidence>
<keyword evidence="5" id="KW-1133">Transmembrane helix</keyword>
<dbReference type="AlphaFoldDB" id="A0A2V3IKP9"/>
<keyword evidence="4 8" id="KW-0999">Mitochondrion inner membrane</keyword>
<dbReference type="STRING" id="448386.A0A2V3IKP9"/>
<keyword evidence="7" id="KW-0472">Membrane</keyword>
<dbReference type="Pfam" id="PF02466">
    <property type="entry name" value="Tim17"/>
    <property type="match status" value="1"/>
</dbReference>
<comment type="subunit">
    <text evidence="8">Component of the TIM22 complex.</text>
</comment>
<keyword evidence="8" id="KW-0653">Protein transport</keyword>
<evidence type="ECO:0000256" key="6">
    <source>
        <dbReference type="ARBA" id="ARBA00023128"/>
    </source>
</evidence>
<evidence type="ECO:0000256" key="7">
    <source>
        <dbReference type="ARBA" id="ARBA00023136"/>
    </source>
</evidence>
<reference evidence="9 10" key="1">
    <citation type="journal article" date="2018" name="Mol. Biol. Evol.">
        <title>Analysis of the draft genome of the red seaweed Gracilariopsis chorda provides insights into genome size evolution in Rhodophyta.</title>
        <authorList>
            <person name="Lee J."/>
            <person name="Yang E.C."/>
            <person name="Graf L."/>
            <person name="Yang J.H."/>
            <person name="Qiu H."/>
            <person name="Zel Zion U."/>
            <person name="Chan C.X."/>
            <person name="Stephens T.G."/>
            <person name="Weber A.P.M."/>
            <person name="Boo G.H."/>
            <person name="Boo S.M."/>
            <person name="Kim K.M."/>
            <person name="Shin Y."/>
            <person name="Jung M."/>
            <person name="Lee S.J."/>
            <person name="Yim H.S."/>
            <person name="Lee J.H."/>
            <person name="Bhattacharya D."/>
            <person name="Yoon H.S."/>
        </authorList>
    </citation>
    <scope>NUCLEOTIDE SEQUENCE [LARGE SCALE GENOMIC DNA]</scope>
    <source>
        <strain evidence="9 10">SKKU-2015</strain>
        <tissue evidence="9">Whole body</tissue>
    </source>
</reference>
<accession>A0A2V3IKP9</accession>
<evidence type="ECO:0000256" key="5">
    <source>
        <dbReference type="ARBA" id="ARBA00022989"/>
    </source>
</evidence>
<evidence type="ECO:0000256" key="1">
    <source>
        <dbReference type="ARBA" id="ARBA00004448"/>
    </source>
</evidence>
<dbReference type="PANTHER" id="PTHR14110">
    <property type="entry name" value="MITOCHONDRIAL IMPORT INNER MEMBRANE TRANSLOCASE SUBUNIT TIM22"/>
    <property type="match status" value="1"/>
</dbReference>
<dbReference type="EMBL" id="NBIV01000154">
    <property type="protein sequence ID" value="PXF42652.1"/>
    <property type="molecule type" value="Genomic_DNA"/>
</dbReference>
<comment type="function">
    <text evidence="8">Essential core component of the TIM22 complex, a complex that mediates the import and insertion of multi-pass transmembrane proteins into the mitochondrial inner membrane. In the TIM22 complex, it constitutes the voltage-activated and signal-gated channel. Forms a twin-pore translocase that uses the membrane potential as external driving force in 2 voltage-dependent steps.</text>
</comment>
<comment type="caution">
    <text evidence="9">The sequence shown here is derived from an EMBL/GenBank/DDBJ whole genome shotgun (WGS) entry which is preliminary data.</text>
</comment>
<keyword evidence="3" id="KW-0812">Transmembrane</keyword>
<evidence type="ECO:0000256" key="2">
    <source>
        <dbReference type="ARBA" id="ARBA00008444"/>
    </source>
</evidence>
<dbReference type="GO" id="GO:0030943">
    <property type="term" value="F:mitochondrion targeting sequence binding"/>
    <property type="evidence" value="ECO:0007669"/>
    <property type="project" value="TreeGrafter"/>
</dbReference>
<evidence type="ECO:0000313" key="10">
    <source>
        <dbReference type="Proteomes" id="UP000247409"/>
    </source>
</evidence>
<keyword evidence="8" id="KW-0811">Translocation</keyword>
<keyword evidence="6 8" id="KW-0496">Mitochondrion</keyword>
<dbReference type="GO" id="GO:0042721">
    <property type="term" value="C:TIM22 mitochondrial import inner membrane insertion complex"/>
    <property type="evidence" value="ECO:0007669"/>
    <property type="project" value="UniProtKB-UniRule"/>
</dbReference>
<keyword evidence="10" id="KW-1185">Reference proteome</keyword>
<evidence type="ECO:0000256" key="8">
    <source>
        <dbReference type="RuleBase" id="RU367038"/>
    </source>
</evidence>
<keyword evidence="8" id="KW-0813">Transport</keyword>
<proteinExistence type="inferred from homology"/>
<comment type="similarity">
    <text evidence="2 8">Belongs to the Tim17/Tim22/Tim23 family.</text>
</comment>
<dbReference type="InterPro" id="IPR039175">
    <property type="entry name" value="TIM22"/>
</dbReference>
<organism evidence="9 10">
    <name type="scientific">Gracilariopsis chorda</name>
    <dbReference type="NCBI Taxonomy" id="448386"/>
    <lineage>
        <taxon>Eukaryota</taxon>
        <taxon>Rhodophyta</taxon>
        <taxon>Florideophyceae</taxon>
        <taxon>Rhodymeniophycidae</taxon>
        <taxon>Gracilariales</taxon>
        <taxon>Gracilariaceae</taxon>
        <taxon>Gracilariopsis</taxon>
    </lineage>
</organism>
<dbReference type="PANTHER" id="PTHR14110:SF0">
    <property type="entry name" value="MITOCHONDRIAL IMPORT INNER MEMBRANE TRANSLOCASE SUBUNIT TIM22"/>
    <property type="match status" value="1"/>
</dbReference>
<protein>
    <recommendedName>
        <fullName evidence="8">Mitochondrial import inner membrane translocase subunit TIM22</fullName>
    </recommendedName>
</protein>
<gene>
    <name evidence="9" type="ORF">BWQ96_07595</name>
</gene>
<dbReference type="GO" id="GO:0045039">
    <property type="term" value="P:protein insertion into mitochondrial inner membrane"/>
    <property type="evidence" value="ECO:0007669"/>
    <property type="project" value="UniProtKB-UniRule"/>
</dbReference>
<evidence type="ECO:0000256" key="3">
    <source>
        <dbReference type="ARBA" id="ARBA00022692"/>
    </source>
</evidence>
<dbReference type="GO" id="GO:0008320">
    <property type="term" value="F:protein transmembrane transporter activity"/>
    <property type="evidence" value="ECO:0007669"/>
    <property type="project" value="UniProtKB-UniRule"/>
</dbReference>
<dbReference type="Proteomes" id="UP000247409">
    <property type="component" value="Unassembled WGS sequence"/>
</dbReference>
<name>A0A2V3IKP9_9FLOR</name>
<comment type="subcellular location">
    <subcellularLocation>
        <location evidence="1 8">Mitochondrion inner membrane</location>
        <topology evidence="1 8">Multi-pass membrane protein</topology>
    </subcellularLocation>
</comment>
<dbReference type="OrthoDB" id="75343at2759"/>
<evidence type="ECO:0000313" key="9">
    <source>
        <dbReference type="EMBL" id="PXF42652.1"/>
    </source>
</evidence>
<sequence>MTVRSALQPARCLHPAAHARRTRLAFISTLATTPAPNLPQSLSLNALTPSERLLEVLLATSSSMLNGAVFGAIFGFFSGLWTNRGAFRPALSEAGANLRSWGAISAVYAALQTASKVIRNRDDRFNSVIGACGSGATFYLRSGPRAAAQGCVTFAALSYVIDALVVPKDDPDSDEAILRKR</sequence>